<keyword evidence="1" id="KW-1133">Transmembrane helix</keyword>
<organism evidence="2 3">
    <name type="scientific">Flavobacterium seoulense</name>
    <dbReference type="NCBI Taxonomy" id="1492738"/>
    <lineage>
        <taxon>Bacteria</taxon>
        <taxon>Pseudomonadati</taxon>
        <taxon>Bacteroidota</taxon>
        <taxon>Flavobacteriia</taxon>
        <taxon>Flavobacteriales</taxon>
        <taxon>Flavobacteriaceae</taxon>
        <taxon>Flavobacterium</taxon>
    </lineage>
</organism>
<name>A0A066WVU3_9FLAO</name>
<evidence type="ECO:0000256" key="1">
    <source>
        <dbReference type="SAM" id="Phobius"/>
    </source>
</evidence>
<feature type="transmembrane region" description="Helical" evidence="1">
    <location>
        <begin position="31"/>
        <end position="49"/>
    </location>
</feature>
<dbReference type="eggNOG" id="ENOG5030YQ6">
    <property type="taxonomic scope" value="Bacteria"/>
</dbReference>
<dbReference type="Proteomes" id="UP000027064">
    <property type="component" value="Unassembled WGS sequence"/>
</dbReference>
<keyword evidence="1" id="KW-0472">Membrane</keyword>
<sequence>MESNNYLPIGTVSGTFLSIVPNILSEDILKTVFLAVIGATVSFIVSLILKNILK</sequence>
<gene>
    <name evidence="2" type="ORF">FEM21_02110</name>
</gene>
<dbReference type="STRING" id="1492738.FEM21_02110"/>
<keyword evidence="1" id="KW-0812">Transmembrane</keyword>
<reference evidence="2 3" key="1">
    <citation type="submission" date="2014-05" db="EMBL/GenBank/DDBJ databases">
        <title>Genome Sequence of Flavobacterium sp. EM1321.</title>
        <authorList>
            <person name="Shin S.-K."/>
            <person name="Yi H."/>
        </authorList>
    </citation>
    <scope>NUCLEOTIDE SEQUENCE [LARGE SCALE GENOMIC DNA]</scope>
    <source>
        <strain evidence="2 3">EM1321</strain>
    </source>
</reference>
<keyword evidence="3" id="KW-1185">Reference proteome</keyword>
<evidence type="ECO:0000313" key="3">
    <source>
        <dbReference type="Proteomes" id="UP000027064"/>
    </source>
</evidence>
<proteinExistence type="predicted"/>
<comment type="caution">
    <text evidence="2">The sequence shown here is derived from an EMBL/GenBank/DDBJ whole genome shotgun (WGS) entry which is preliminary data.</text>
</comment>
<protein>
    <submittedName>
        <fullName evidence="2">Uncharacterized protein</fullName>
    </submittedName>
</protein>
<dbReference type="EMBL" id="JNCA01000001">
    <property type="protein sequence ID" value="KDN56708.1"/>
    <property type="molecule type" value="Genomic_DNA"/>
</dbReference>
<accession>A0A066WVU3</accession>
<dbReference type="AlphaFoldDB" id="A0A066WVU3"/>
<evidence type="ECO:0000313" key="2">
    <source>
        <dbReference type="EMBL" id="KDN56708.1"/>
    </source>
</evidence>
<dbReference type="PATRIC" id="fig|1492738.3.peg.204"/>